<dbReference type="EMBL" id="MHSS01000002">
    <property type="protein sequence ID" value="OHA48831.1"/>
    <property type="molecule type" value="Genomic_DNA"/>
</dbReference>
<feature type="binding site" evidence="11">
    <location>
        <begin position="329"/>
        <end position="330"/>
    </location>
    <ligand>
        <name>GMP</name>
        <dbReference type="ChEBI" id="CHEBI:58115"/>
    </ligand>
</feature>
<protein>
    <recommendedName>
        <fullName evidence="13">tRNA-splicing ligase RtcB</fullName>
        <ecNumber evidence="13">6.5.1.-</ecNumber>
    </recommendedName>
</protein>
<dbReference type="STRING" id="1802362.A2806_04000"/>
<comment type="catalytic activity">
    <reaction evidence="9">
        <text>a 3'-end 2',3'-cyclophospho-ribonucleotide-RNA + a 5'-end dephospho-ribonucleoside-RNA + GTP + H2O = a ribonucleotidyl-ribonucleotide-RNA + GMP + diphosphate + H(+)</text>
        <dbReference type="Rhea" id="RHEA:68080"/>
        <dbReference type="Rhea" id="RHEA-COMP:10464"/>
        <dbReference type="Rhea" id="RHEA-COMP:13936"/>
        <dbReference type="Rhea" id="RHEA-COMP:17355"/>
        <dbReference type="ChEBI" id="CHEBI:15377"/>
        <dbReference type="ChEBI" id="CHEBI:15378"/>
        <dbReference type="ChEBI" id="CHEBI:33019"/>
        <dbReference type="ChEBI" id="CHEBI:37565"/>
        <dbReference type="ChEBI" id="CHEBI:58115"/>
        <dbReference type="ChEBI" id="CHEBI:83064"/>
        <dbReference type="ChEBI" id="CHEBI:138284"/>
        <dbReference type="ChEBI" id="CHEBI:173118"/>
        <dbReference type="EC" id="6.5.1.8"/>
    </reaction>
</comment>
<evidence type="ECO:0000256" key="13">
    <source>
        <dbReference type="RuleBase" id="RU371113"/>
    </source>
</evidence>
<dbReference type="GO" id="GO:0046872">
    <property type="term" value="F:metal ion binding"/>
    <property type="evidence" value="ECO:0007669"/>
    <property type="project" value="UniProtKB-UniRule"/>
</dbReference>
<dbReference type="AlphaFoldDB" id="A0A1G2PMG9"/>
<dbReference type="PROSITE" id="PS01288">
    <property type="entry name" value="UPF0027"/>
    <property type="match status" value="1"/>
</dbReference>
<dbReference type="GO" id="GO:0005525">
    <property type="term" value="F:GTP binding"/>
    <property type="evidence" value="ECO:0007669"/>
    <property type="project" value="UniProtKB-KW"/>
</dbReference>
<dbReference type="GO" id="GO:0003972">
    <property type="term" value="F:RNA ligase (ATP) activity"/>
    <property type="evidence" value="ECO:0007669"/>
    <property type="project" value="TreeGrafter"/>
</dbReference>
<name>A0A1G2PMG9_9BACT</name>
<evidence type="ECO:0000256" key="6">
    <source>
        <dbReference type="ARBA" id="ARBA00023134"/>
    </source>
</evidence>
<evidence type="ECO:0000256" key="9">
    <source>
        <dbReference type="ARBA" id="ARBA00049514"/>
    </source>
</evidence>
<feature type="binding site" evidence="12">
    <location>
        <position position="206"/>
    </location>
    <ligand>
        <name>Mn(2+)</name>
        <dbReference type="ChEBI" id="CHEBI:29035"/>
        <label>1</label>
    </ligand>
</feature>
<evidence type="ECO:0000256" key="12">
    <source>
        <dbReference type="PIRSR" id="PIRSR601233-3"/>
    </source>
</evidence>
<evidence type="ECO:0000256" key="1">
    <source>
        <dbReference type="ARBA" id="ARBA00008071"/>
    </source>
</evidence>
<dbReference type="InterPro" id="IPR036025">
    <property type="entry name" value="RtcB-like_sf"/>
</dbReference>
<organism evidence="14 15">
    <name type="scientific">Candidatus Terrybacteria bacterium RIFCSPHIGHO2_01_FULL_48_17</name>
    <dbReference type="NCBI Taxonomy" id="1802362"/>
    <lineage>
        <taxon>Bacteria</taxon>
        <taxon>Candidatus Terryibacteriota</taxon>
    </lineage>
</organism>
<keyword evidence="3 12" id="KW-0479">Metal-binding</keyword>
<dbReference type="GO" id="GO:0042245">
    <property type="term" value="P:RNA repair"/>
    <property type="evidence" value="ECO:0007669"/>
    <property type="project" value="UniProtKB-KW"/>
</dbReference>
<comment type="catalytic activity">
    <reaction evidence="8">
        <text>a 3'-end 3'-phospho-ribonucleotide-RNA + a 5'-end dephospho-ribonucleoside-RNA + GTP = a ribonucleotidyl-ribonucleotide-RNA + GMP + diphosphate</text>
        <dbReference type="Rhea" id="RHEA:68076"/>
        <dbReference type="Rhea" id="RHEA-COMP:10463"/>
        <dbReference type="Rhea" id="RHEA-COMP:13936"/>
        <dbReference type="Rhea" id="RHEA-COMP:17355"/>
        <dbReference type="ChEBI" id="CHEBI:33019"/>
        <dbReference type="ChEBI" id="CHEBI:37565"/>
        <dbReference type="ChEBI" id="CHEBI:58115"/>
        <dbReference type="ChEBI" id="CHEBI:83062"/>
        <dbReference type="ChEBI" id="CHEBI:138284"/>
        <dbReference type="ChEBI" id="CHEBI:173118"/>
        <dbReference type="EC" id="6.5.1.8"/>
    </reaction>
</comment>
<feature type="binding site" evidence="11">
    <location>
        <begin position="374"/>
        <end position="377"/>
    </location>
    <ligand>
        <name>GMP</name>
        <dbReference type="ChEBI" id="CHEBI:58115"/>
    </ligand>
</feature>
<feature type="active site" description="GMP-histidine intermediate" evidence="10">
    <location>
        <position position="400"/>
    </location>
</feature>
<dbReference type="Proteomes" id="UP000177629">
    <property type="component" value="Unassembled WGS sequence"/>
</dbReference>
<dbReference type="GO" id="GO:0170057">
    <property type="term" value="F:RNA ligase (GTP) activity"/>
    <property type="evidence" value="ECO:0007669"/>
    <property type="project" value="UniProtKB-EC"/>
</dbReference>
<feature type="binding site" evidence="11">
    <location>
        <begin position="205"/>
        <end position="209"/>
    </location>
    <ligand>
        <name>GMP</name>
        <dbReference type="ChEBI" id="CHEBI:58115"/>
    </ligand>
</feature>
<dbReference type="Pfam" id="PF01139">
    <property type="entry name" value="RtcB"/>
    <property type="match status" value="1"/>
</dbReference>
<feature type="binding site" evidence="11">
    <location>
        <begin position="400"/>
        <end position="403"/>
    </location>
    <ligand>
        <name>GMP</name>
        <dbReference type="ChEBI" id="CHEBI:58115"/>
    </ligand>
</feature>
<proteinExistence type="inferred from homology"/>
<evidence type="ECO:0000313" key="14">
    <source>
        <dbReference type="EMBL" id="OHA48831.1"/>
    </source>
</evidence>
<evidence type="ECO:0000256" key="10">
    <source>
        <dbReference type="PIRSR" id="PIRSR601233-1"/>
    </source>
</evidence>
<evidence type="ECO:0000256" key="2">
    <source>
        <dbReference type="ARBA" id="ARBA00022598"/>
    </source>
</evidence>
<evidence type="ECO:0000256" key="4">
    <source>
        <dbReference type="ARBA" id="ARBA00022741"/>
    </source>
</evidence>
<evidence type="ECO:0000256" key="8">
    <source>
        <dbReference type="ARBA" id="ARBA00047746"/>
    </source>
</evidence>
<comment type="similarity">
    <text evidence="1 13">Belongs to the RtcB family.</text>
</comment>
<dbReference type="PANTHER" id="PTHR11118:SF1">
    <property type="entry name" value="RNA-SPLICING LIGASE RTCB HOMOLOG"/>
    <property type="match status" value="1"/>
</dbReference>
<keyword evidence="5" id="KW-0692">RNA repair</keyword>
<feature type="binding site" evidence="11">
    <location>
        <position position="381"/>
    </location>
    <ligand>
        <name>GMP</name>
        <dbReference type="ChEBI" id="CHEBI:58115"/>
    </ligand>
</feature>
<feature type="binding site" evidence="12">
    <location>
        <position position="98"/>
    </location>
    <ligand>
        <name>Mn(2+)</name>
        <dbReference type="ChEBI" id="CHEBI:29035"/>
        <label>1</label>
    </ligand>
</feature>
<evidence type="ECO:0000313" key="15">
    <source>
        <dbReference type="Proteomes" id="UP000177629"/>
    </source>
</evidence>
<dbReference type="SUPFAM" id="SSF103365">
    <property type="entry name" value="Hypothetical protein PH1602"/>
    <property type="match status" value="1"/>
</dbReference>
<dbReference type="PANTHER" id="PTHR11118">
    <property type="entry name" value="RNA-SPLICING LIGASE RTCB HOMOLOG"/>
    <property type="match status" value="1"/>
</dbReference>
<feature type="binding site" evidence="11">
    <location>
        <position position="476"/>
    </location>
    <ligand>
        <name>GMP</name>
        <dbReference type="ChEBI" id="CHEBI:58115"/>
    </ligand>
</feature>
<keyword evidence="7 12" id="KW-0464">Manganese</keyword>
<comment type="subunit">
    <text evidence="13">Monomer.</text>
</comment>
<feature type="binding site" evidence="12">
    <location>
        <position position="329"/>
    </location>
    <ligand>
        <name>Mn(2+)</name>
        <dbReference type="ChEBI" id="CHEBI:29035"/>
        <label>2</label>
    </ligand>
</feature>
<keyword evidence="2 13" id="KW-0436">Ligase</keyword>
<evidence type="ECO:0000256" key="3">
    <source>
        <dbReference type="ARBA" id="ARBA00022723"/>
    </source>
</evidence>
<accession>A0A1G2PMG9</accession>
<sequence>MGAISSLKRVSDYIYEIPKDFRSDMRVPARLFASEKLLVAIGKDRSLEQLVNTATLPGIERYAMAMPDIHEGYGFPIGGVVATRVEDGIISPGGVGYDINCGVRLIRSEAMVSDVKLKLEELATQLQHDVPSGLGRGGPLVLSEQRLDEVMHKGVSWMLEQGYGEQGDNTYCEAQGTLSDADPGFVSSRAKKRGRDQLGTIGSGNHFAEVERVDEVFDESAAKALGLFKDQVVFLVHCGSRGLGHQVATDYIRQFMPKLSGWGIVLPDRELVGAPFHTKDGQQYFQAMNAAANFAFANRHFIMHNIRGAWQKIFGDSLGRLSLVYDVAHNMAKMENHLGKQLVVHRKGATRDFEPDSPELPKEYGAVGQPVLIPGSMGTASFVLVGTEKAEELSFATTCHGAGRRMSRTQASKQIPYEELVRNMKQQGIVVRSGSRRGLVEEAPEAYKDVEEVVRVVHEVGIAKRVVRLKPLAVVKG</sequence>
<evidence type="ECO:0000256" key="11">
    <source>
        <dbReference type="PIRSR" id="PIRSR601233-2"/>
    </source>
</evidence>
<dbReference type="FunFam" id="3.90.1860.10:FF:000001">
    <property type="entry name" value="tRNA-splicing ligase RtcB homolog"/>
    <property type="match status" value="1"/>
</dbReference>
<evidence type="ECO:0000256" key="5">
    <source>
        <dbReference type="ARBA" id="ARBA00022800"/>
    </source>
</evidence>
<dbReference type="GO" id="GO:0006396">
    <property type="term" value="P:RNA processing"/>
    <property type="evidence" value="ECO:0007669"/>
    <property type="project" value="InterPro"/>
</dbReference>
<dbReference type="EC" id="6.5.1.-" evidence="13"/>
<comment type="caution">
    <text evidence="14">The sequence shown here is derived from an EMBL/GenBank/DDBJ whole genome shotgun (WGS) entry which is preliminary data.</text>
</comment>
<reference evidence="14 15" key="1">
    <citation type="journal article" date="2016" name="Nat. Commun.">
        <title>Thousands of microbial genomes shed light on interconnected biogeochemical processes in an aquifer system.</title>
        <authorList>
            <person name="Anantharaman K."/>
            <person name="Brown C.T."/>
            <person name="Hug L.A."/>
            <person name="Sharon I."/>
            <person name="Castelle C.J."/>
            <person name="Probst A.J."/>
            <person name="Thomas B.C."/>
            <person name="Singh A."/>
            <person name="Wilkins M.J."/>
            <person name="Karaoz U."/>
            <person name="Brodie E.L."/>
            <person name="Williams K.H."/>
            <person name="Hubbard S.S."/>
            <person name="Banfield J.F."/>
        </authorList>
    </citation>
    <scope>NUCLEOTIDE SEQUENCE [LARGE SCALE GENOMIC DNA]</scope>
</reference>
<keyword evidence="4 11" id="KW-0547">Nucleotide-binding</keyword>
<feature type="binding site" evidence="12">
    <location>
        <position position="237"/>
    </location>
    <ligand>
        <name>Mn(2+)</name>
        <dbReference type="ChEBI" id="CHEBI:29035"/>
        <label>2</label>
    </ligand>
</feature>
<comment type="cofactor">
    <cofactor evidence="12 13">
        <name>Mn(2+)</name>
        <dbReference type="ChEBI" id="CHEBI:29035"/>
    </cofactor>
    <text evidence="12 13">Binds 2 manganese ions per subunit.</text>
</comment>
<dbReference type="InterPro" id="IPR001233">
    <property type="entry name" value="RtcB"/>
</dbReference>
<keyword evidence="6 11" id="KW-0342">GTP-binding</keyword>
<dbReference type="Gene3D" id="3.90.1860.10">
    <property type="entry name" value="tRNA-splicing ligase RtcB"/>
    <property type="match status" value="1"/>
</dbReference>
<evidence type="ECO:0000256" key="7">
    <source>
        <dbReference type="ARBA" id="ARBA00023211"/>
    </source>
</evidence>
<gene>
    <name evidence="13" type="primary">rtcB</name>
    <name evidence="14" type="ORF">A2806_04000</name>
</gene>